<keyword evidence="2" id="KW-1185">Reference proteome</keyword>
<organism evidence="1 2">
    <name type="scientific">Hymenobacter psychrophilus</name>
    <dbReference type="NCBI Taxonomy" id="651662"/>
    <lineage>
        <taxon>Bacteria</taxon>
        <taxon>Pseudomonadati</taxon>
        <taxon>Bacteroidota</taxon>
        <taxon>Cytophagia</taxon>
        <taxon>Cytophagales</taxon>
        <taxon>Hymenobacteraceae</taxon>
        <taxon>Hymenobacter</taxon>
    </lineage>
</organism>
<sequence>MTNRLRGLVGFGLLLAGCQTQVKQPPEKAEAAYAPIFTQNREFTYLVSRFHEGRHFVVDTVSLTSTGIVWNIDSTQNGIRWKNADNRRGTGVKEGPNGVWIHPPRFDEYNILELSPFPEIKLPFQTGQEWDWELAVGDHYSNPAWAVWKGDIVVRTHYKAEGTQAVETPLGRLTCQRVTAESHSPVGESALQLLFHPRYGFVELDYRNIDGQRLRFELVSVGIENKFEAGAYFGEQ</sequence>
<dbReference type="Proteomes" id="UP000199249">
    <property type="component" value="Unassembled WGS sequence"/>
</dbReference>
<name>A0A1H3CSS1_9BACT</name>
<evidence type="ECO:0008006" key="3">
    <source>
        <dbReference type="Google" id="ProtNLM"/>
    </source>
</evidence>
<reference evidence="2" key="1">
    <citation type="submission" date="2016-10" db="EMBL/GenBank/DDBJ databases">
        <authorList>
            <person name="Varghese N."/>
            <person name="Submissions S."/>
        </authorList>
    </citation>
    <scope>NUCLEOTIDE SEQUENCE [LARGE SCALE GENOMIC DNA]</scope>
    <source>
        <strain evidence="2">CGMCC 1.8975</strain>
    </source>
</reference>
<dbReference type="PROSITE" id="PS51257">
    <property type="entry name" value="PROKAR_LIPOPROTEIN"/>
    <property type="match status" value="1"/>
</dbReference>
<dbReference type="RefSeq" id="WP_092737772.1">
    <property type="nucleotide sequence ID" value="NZ_FNOV01000002.1"/>
</dbReference>
<dbReference type="AlphaFoldDB" id="A0A1H3CSS1"/>
<dbReference type="OrthoDB" id="980385at2"/>
<protein>
    <recommendedName>
        <fullName evidence="3">DUF3108 domain-containing protein</fullName>
    </recommendedName>
</protein>
<proteinExistence type="predicted"/>
<accession>A0A1H3CSS1</accession>
<evidence type="ECO:0000313" key="2">
    <source>
        <dbReference type="Proteomes" id="UP000199249"/>
    </source>
</evidence>
<gene>
    <name evidence="1" type="ORF">SAMN04488069_102100</name>
</gene>
<dbReference type="EMBL" id="FNOV01000002">
    <property type="protein sequence ID" value="SDX57165.1"/>
    <property type="molecule type" value="Genomic_DNA"/>
</dbReference>
<evidence type="ECO:0000313" key="1">
    <source>
        <dbReference type="EMBL" id="SDX57165.1"/>
    </source>
</evidence>